<keyword evidence="1" id="KW-0500">Molybdenum</keyword>
<dbReference type="AlphaFoldDB" id="A0A7L5E200"/>
<proteinExistence type="predicted"/>
<dbReference type="InterPro" id="IPR000674">
    <property type="entry name" value="Ald_Oxase/Xan_DH_a/b"/>
</dbReference>
<name>A0A7L5E200_9SPHI</name>
<gene>
    <name evidence="4" type="ORF">HH214_02595</name>
</gene>
<dbReference type="RefSeq" id="WP_169605860.1">
    <property type="nucleotide sequence ID" value="NZ_CP051682.1"/>
</dbReference>
<dbReference type="InterPro" id="IPR046867">
    <property type="entry name" value="AldOxase/xan_DH_MoCoBD2"/>
</dbReference>
<dbReference type="SUPFAM" id="SSF56003">
    <property type="entry name" value="Molybdenum cofactor-binding domain"/>
    <property type="match status" value="1"/>
</dbReference>
<protein>
    <submittedName>
        <fullName evidence="4">Xanthine dehydrogenase family protein molybdopterin-binding subunit</fullName>
    </submittedName>
</protein>
<dbReference type="Proteomes" id="UP000503278">
    <property type="component" value="Chromosome"/>
</dbReference>
<evidence type="ECO:0000256" key="1">
    <source>
        <dbReference type="ARBA" id="ARBA00022505"/>
    </source>
</evidence>
<evidence type="ECO:0000259" key="3">
    <source>
        <dbReference type="SMART" id="SM01008"/>
    </source>
</evidence>
<dbReference type="PANTHER" id="PTHR11908:SF132">
    <property type="entry name" value="ALDEHYDE OXIDASE 1-RELATED"/>
    <property type="match status" value="1"/>
</dbReference>
<dbReference type="GO" id="GO:0005506">
    <property type="term" value="F:iron ion binding"/>
    <property type="evidence" value="ECO:0007669"/>
    <property type="project" value="InterPro"/>
</dbReference>
<dbReference type="SUPFAM" id="SSF54665">
    <property type="entry name" value="CO dehydrogenase molybdoprotein N-domain-like"/>
    <property type="match status" value="1"/>
</dbReference>
<keyword evidence="2" id="KW-0560">Oxidoreductase</keyword>
<dbReference type="InterPro" id="IPR037165">
    <property type="entry name" value="AldOxase/xan_DH_Mopterin-bd_sf"/>
</dbReference>
<dbReference type="PANTHER" id="PTHR11908">
    <property type="entry name" value="XANTHINE DEHYDROGENASE"/>
    <property type="match status" value="1"/>
</dbReference>
<dbReference type="InterPro" id="IPR008274">
    <property type="entry name" value="AldOxase/xan_DH_MoCoBD1"/>
</dbReference>
<dbReference type="EMBL" id="CP051682">
    <property type="protein sequence ID" value="QJD94843.1"/>
    <property type="molecule type" value="Genomic_DNA"/>
</dbReference>
<dbReference type="GO" id="GO:0016491">
    <property type="term" value="F:oxidoreductase activity"/>
    <property type="evidence" value="ECO:0007669"/>
    <property type="project" value="UniProtKB-KW"/>
</dbReference>
<dbReference type="Gene3D" id="3.30.365.10">
    <property type="entry name" value="Aldehyde oxidase/xanthine dehydrogenase, molybdopterin binding domain"/>
    <property type="match status" value="4"/>
</dbReference>
<organism evidence="4 5">
    <name type="scientific">Mucilaginibacter robiniae</name>
    <dbReference type="NCBI Taxonomy" id="2728022"/>
    <lineage>
        <taxon>Bacteria</taxon>
        <taxon>Pseudomonadati</taxon>
        <taxon>Bacteroidota</taxon>
        <taxon>Sphingobacteriia</taxon>
        <taxon>Sphingobacteriales</taxon>
        <taxon>Sphingobacteriaceae</taxon>
        <taxon>Mucilaginibacter</taxon>
    </lineage>
</organism>
<feature type="domain" description="Aldehyde oxidase/xanthine dehydrogenase a/b hammerhead" evidence="3">
    <location>
        <begin position="24"/>
        <end position="139"/>
    </location>
</feature>
<dbReference type="Gene3D" id="3.90.1170.50">
    <property type="entry name" value="Aldehyde oxidase/xanthine dehydrogenase, a/b hammerhead"/>
    <property type="match status" value="1"/>
</dbReference>
<keyword evidence="5" id="KW-1185">Reference proteome</keyword>
<dbReference type="InterPro" id="IPR036856">
    <property type="entry name" value="Ald_Oxase/Xan_DH_a/b_sf"/>
</dbReference>
<accession>A0A7L5E200</accession>
<dbReference type="Pfam" id="PF02738">
    <property type="entry name" value="MoCoBD_1"/>
    <property type="match status" value="1"/>
</dbReference>
<dbReference type="Pfam" id="PF20256">
    <property type="entry name" value="MoCoBD_2"/>
    <property type="match status" value="1"/>
</dbReference>
<reference evidence="4 5" key="1">
    <citation type="submission" date="2020-04" db="EMBL/GenBank/DDBJ databases">
        <title>Genome sequencing of novel species.</title>
        <authorList>
            <person name="Heo J."/>
            <person name="Kim S.-J."/>
            <person name="Kim J.-S."/>
            <person name="Hong S.-B."/>
            <person name="Kwon S.-W."/>
        </authorList>
    </citation>
    <scope>NUCLEOTIDE SEQUENCE [LARGE SCALE GENOMIC DNA]</scope>
    <source>
        <strain evidence="4 5">F39-2</strain>
    </source>
</reference>
<dbReference type="SMART" id="SM01008">
    <property type="entry name" value="Ald_Xan_dh_C"/>
    <property type="match status" value="1"/>
</dbReference>
<evidence type="ECO:0000313" key="5">
    <source>
        <dbReference type="Proteomes" id="UP000503278"/>
    </source>
</evidence>
<evidence type="ECO:0000313" key="4">
    <source>
        <dbReference type="EMBL" id="QJD94843.1"/>
    </source>
</evidence>
<sequence>MNHPVINQAVGQPLNRVEGVAKVTGQAKYTAEHDLPGMTYGVMVTSTITKGHITKLDTKTAEQATGVLGIISHLNCPEVPGYQKNPAATLPIFAGQEFKLFQDSQIHFNMQPVALVIADTFERAQHAASLVKIAYSAEPHHTDIHEQLPNAIIPAKPSDYTRGQADAWQQAPVKISQQYETSLQVHNPMEPHATIAYWPAEDKLMLLNKSNGVKSSQQSISQYFELPPENIQVISEYVGGAFGSSSRVWPQEMAAVLGAKKVGKPVKAVLARNQVFNMVGYRPYSLQKFSIGAQVDGTITGIAHKAYGSTSSYEQFNERIVEPTKSAYNCINLSTTYKLVPLDVSTPCPARGPGETSGSFALESAMDELAYALKMDPLELRLKNFANIDLNNNKPWSSNHLKECYQIGAEKFGWSKRNPVPRSMQRNGMLMGWGMSMGIYKAERAPASASVRIQANSQVFIRCSVADTGPGSITILTQIAADALGVDVSHVTIEWGNADYPMAPPQFASHTTASTGSAVHDAAIALKQKFTTLANTDNVSSSNYTDLLRQHQLTELEATVQSKPGFETQQHSGKSFSVNFIEIQVHPTTGMVKVNRIVSVIDAGKIMNHKTARSQVLGSAVWGIGIALMEQGVVDHRYGRYVNNNLAEYHVPVNADIPQMGIHFIDKADNYLDPMGAKGLGEVGLIGFTAAIANAVYHATGKRIRQLPITPDKLL</sequence>
<dbReference type="Pfam" id="PF01315">
    <property type="entry name" value="Ald_Xan_dh_C"/>
    <property type="match status" value="1"/>
</dbReference>
<dbReference type="KEGG" id="mrob:HH214_02595"/>
<evidence type="ECO:0000256" key="2">
    <source>
        <dbReference type="ARBA" id="ARBA00023002"/>
    </source>
</evidence>
<dbReference type="InterPro" id="IPR016208">
    <property type="entry name" value="Ald_Oxase/xanthine_DH-like"/>
</dbReference>